<organism evidence="2 3">
    <name type="scientific">Ceratitis capitata</name>
    <name type="common">Mediterranean fruit fly</name>
    <name type="synonym">Tephritis capitata</name>
    <dbReference type="NCBI Taxonomy" id="7213"/>
    <lineage>
        <taxon>Eukaryota</taxon>
        <taxon>Metazoa</taxon>
        <taxon>Ecdysozoa</taxon>
        <taxon>Arthropoda</taxon>
        <taxon>Hexapoda</taxon>
        <taxon>Insecta</taxon>
        <taxon>Pterygota</taxon>
        <taxon>Neoptera</taxon>
        <taxon>Endopterygota</taxon>
        <taxon>Diptera</taxon>
        <taxon>Brachycera</taxon>
        <taxon>Muscomorpha</taxon>
        <taxon>Tephritoidea</taxon>
        <taxon>Tephritidae</taxon>
        <taxon>Ceratitis</taxon>
        <taxon>Ceratitis</taxon>
    </lineage>
</organism>
<dbReference type="Proteomes" id="UP000606786">
    <property type="component" value="Unassembled WGS sequence"/>
</dbReference>
<evidence type="ECO:0000259" key="1">
    <source>
        <dbReference type="Pfam" id="PF14737"/>
    </source>
</evidence>
<dbReference type="Pfam" id="PF14737">
    <property type="entry name" value="DUF4470"/>
    <property type="match status" value="1"/>
</dbReference>
<sequence>MFWGLSEALDLYQEYCKAFKIEQTITEEAQNQENANINEDSLHTLDVEEASKMKRDGAADDAPSTGRTLNVLLFGAGDPRHVIKTMAKMYQHKAVAASLHGRLWQYPTAPTNAPIFDGQIETMLKMVTDDELLHRLAPQLNIEGLRYRERDGLENAFNFLLPREGLSSMCKSIGPSAYVDC</sequence>
<dbReference type="OrthoDB" id="538817at2759"/>
<dbReference type="EMBL" id="CAJHJT010000056">
    <property type="protein sequence ID" value="CAD7015479.1"/>
    <property type="molecule type" value="Genomic_DNA"/>
</dbReference>
<dbReference type="GO" id="GO:0044458">
    <property type="term" value="P:motile cilium assembly"/>
    <property type="evidence" value="ECO:0007669"/>
    <property type="project" value="TreeGrafter"/>
</dbReference>
<dbReference type="AlphaFoldDB" id="A0A811VMN8"/>
<dbReference type="GO" id="GO:0070286">
    <property type="term" value="P:axonemal dynein complex assembly"/>
    <property type="evidence" value="ECO:0007669"/>
    <property type="project" value="InterPro"/>
</dbReference>
<reference evidence="2" key="1">
    <citation type="submission" date="2020-11" db="EMBL/GenBank/DDBJ databases">
        <authorList>
            <person name="Whitehead M."/>
        </authorList>
    </citation>
    <scope>NUCLEOTIDE SEQUENCE</scope>
    <source>
        <strain evidence="2">EGII</strain>
    </source>
</reference>
<accession>A0A811VMN8</accession>
<evidence type="ECO:0000313" key="3">
    <source>
        <dbReference type="Proteomes" id="UP000606786"/>
    </source>
</evidence>
<protein>
    <submittedName>
        <fullName evidence="2">(Mediterranean fruit fly) hypothetical protein</fullName>
    </submittedName>
</protein>
<feature type="domain" description="DUF4470" evidence="1">
    <location>
        <begin position="2"/>
        <end position="92"/>
    </location>
</feature>
<proteinExistence type="predicted"/>
<keyword evidence="3" id="KW-1185">Reference proteome</keyword>
<dbReference type="InterPro" id="IPR027974">
    <property type="entry name" value="DUF4470"/>
</dbReference>
<comment type="caution">
    <text evidence="2">The sequence shown here is derived from an EMBL/GenBank/DDBJ whole genome shotgun (WGS) entry which is preliminary data.</text>
</comment>
<gene>
    <name evidence="2" type="ORF">CCAP1982_LOCUS23418</name>
</gene>
<name>A0A811VMN8_CERCA</name>
<dbReference type="PANTHER" id="PTHR22118">
    <property type="entry name" value="DYNEIN ASSEMBLY FACTOR 3, AXONEMAL"/>
    <property type="match status" value="1"/>
</dbReference>
<dbReference type="InterPro" id="IPR039304">
    <property type="entry name" value="DNAAF3"/>
</dbReference>
<dbReference type="PANTHER" id="PTHR22118:SF14">
    <property type="entry name" value="DYNEIN AXONEMAL ASSEMBLY FACTOR 3"/>
    <property type="match status" value="1"/>
</dbReference>
<evidence type="ECO:0000313" key="2">
    <source>
        <dbReference type="EMBL" id="CAD7015479.1"/>
    </source>
</evidence>